<feature type="compositionally biased region" description="Basic and acidic residues" evidence="1">
    <location>
        <begin position="1"/>
        <end position="25"/>
    </location>
</feature>
<dbReference type="EMBL" id="GL888613">
    <property type="protein sequence ID" value="EGI59028.1"/>
    <property type="molecule type" value="Genomic_DNA"/>
</dbReference>
<proteinExistence type="predicted"/>
<name>F4X3D7_ACREC</name>
<gene>
    <name evidence="2" type="ORF">G5I_12883</name>
</gene>
<dbReference type="AlphaFoldDB" id="F4X3D7"/>
<evidence type="ECO:0000313" key="2">
    <source>
        <dbReference type="EMBL" id="EGI59028.1"/>
    </source>
</evidence>
<organism evidence="3">
    <name type="scientific">Acromyrmex echinatior</name>
    <name type="common">Panamanian leafcutter ant</name>
    <name type="synonym">Acromyrmex octospinosus echinatior</name>
    <dbReference type="NCBI Taxonomy" id="103372"/>
    <lineage>
        <taxon>Eukaryota</taxon>
        <taxon>Metazoa</taxon>
        <taxon>Ecdysozoa</taxon>
        <taxon>Arthropoda</taxon>
        <taxon>Hexapoda</taxon>
        <taxon>Insecta</taxon>
        <taxon>Pterygota</taxon>
        <taxon>Neoptera</taxon>
        <taxon>Endopterygota</taxon>
        <taxon>Hymenoptera</taxon>
        <taxon>Apocrita</taxon>
        <taxon>Aculeata</taxon>
        <taxon>Formicoidea</taxon>
        <taxon>Formicidae</taxon>
        <taxon>Myrmicinae</taxon>
        <taxon>Acromyrmex</taxon>
    </lineage>
</organism>
<feature type="region of interest" description="Disordered" evidence="1">
    <location>
        <begin position="1"/>
        <end position="37"/>
    </location>
</feature>
<dbReference type="InParanoid" id="F4X3D7"/>
<keyword evidence="3" id="KW-1185">Reference proteome</keyword>
<protein>
    <submittedName>
        <fullName evidence="2">Uncharacterized protein</fullName>
    </submittedName>
</protein>
<reference evidence="2" key="1">
    <citation type="submission" date="2011-02" db="EMBL/GenBank/DDBJ databases">
        <title>The genome of the leaf-cutting ant Acromyrmex echinatior suggests key adaptations to social evolution and fungus farming.</title>
        <authorList>
            <person name="Nygaard S."/>
            <person name="Zhang G."/>
        </authorList>
    </citation>
    <scope>NUCLEOTIDE SEQUENCE</scope>
</reference>
<dbReference type="Proteomes" id="UP000007755">
    <property type="component" value="Unassembled WGS sequence"/>
</dbReference>
<evidence type="ECO:0000256" key="1">
    <source>
        <dbReference type="SAM" id="MobiDB-lite"/>
    </source>
</evidence>
<sequence>MKGDNRQEGPREKTEGQWGGEESRGSKGGNGLLYQTPEISNRPREFAWELWERHDKHQTQEYPMYALAYCAGKPMGSSVPGVEVERKEKSGTNYRGWRGGSACGVPVYVRATSPRPIVAIVHSLALYLTHHSMTTPASPC</sequence>
<evidence type="ECO:0000313" key="3">
    <source>
        <dbReference type="Proteomes" id="UP000007755"/>
    </source>
</evidence>
<accession>F4X3D7</accession>